<dbReference type="NCBIfam" id="NF009487">
    <property type="entry name" value="PRK12849.1"/>
    <property type="match status" value="1"/>
</dbReference>
<comment type="subcellular location">
    <subcellularLocation>
        <location evidence="2">Cell surface</location>
    </subcellularLocation>
    <subcellularLocation>
        <location evidence="9">Cytoplasm</location>
    </subcellularLocation>
    <subcellularLocation>
        <location evidence="8">Secreted</location>
        <location evidence="8">Capsule</location>
    </subcellularLocation>
    <subcellularLocation>
        <location evidence="1">Secreted</location>
        <location evidence="1">Cell wall</location>
    </subcellularLocation>
</comment>
<dbReference type="InterPro" id="IPR002423">
    <property type="entry name" value="Cpn60/GroEL/TCP-1"/>
</dbReference>
<gene>
    <name evidence="12" type="primary">groL1_2</name>
    <name evidence="9" type="synonym">groEL</name>
    <name evidence="9" type="synonym">groL</name>
    <name evidence="12" type="ORF">Voc01_080920</name>
</gene>
<dbReference type="Proteomes" id="UP000635606">
    <property type="component" value="Unassembled WGS sequence"/>
</dbReference>
<dbReference type="GO" id="GO:0005524">
    <property type="term" value="F:ATP binding"/>
    <property type="evidence" value="ECO:0007669"/>
    <property type="project" value="UniProtKB-UniRule"/>
</dbReference>
<dbReference type="GO" id="GO:0042603">
    <property type="term" value="C:capsule"/>
    <property type="evidence" value="ECO:0007669"/>
    <property type="project" value="UniProtKB-SubCell"/>
</dbReference>
<dbReference type="GO" id="GO:0042026">
    <property type="term" value="P:protein refolding"/>
    <property type="evidence" value="ECO:0007669"/>
    <property type="project" value="UniProtKB-UniRule"/>
</dbReference>
<evidence type="ECO:0000256" key="7">
    <source>
        <dbReference type="ARBA" id="ARBA00023235"/>
    </source>
</evidence>
<comment type="caution">
    <text evidence="12">The sequence shown here is derived from an EMBL/GenBank/DDBJ whole genome shotgun (WGS) entry which is preliminary data.</text>
</comment>
<dbReference type="GO" id="GO:0016853">
    <property type="term" value="F:isomerase activity"/>
    <property type="evidence" value="ECO:0007669"/>
    <property type="project" value="UniProtKB-KW"/>
</dbReference>
<keyword evidence="7 9" id="KW-0413">Isomerase</keyword>
<evidence type="ECO:0000256" key="2">
    <source>
        <dbReference type="ARBA" id="ARBA00004241"/>
    </source>
</evidence>
<dbReference type="SUPFAM" id="SSF48592">
    <property type="entry name" value="GroEL equatorial domain-like"/>
    <property type="match status" value="1"/>
</dbReference>
<dbReference type="Gene3D" id="1.10.560.10">
    <property type="entry name" value="GroEL-like equatorial domain"/>
    <property type="match status" value="1"/>
</dbReference>
<accession>A0A8J4A4E3</accession>
<dbReference type="NCBIfam" id="NF009489">
    <property type="entry name" value="PRK12851.1"/>
    <property type="match status" value="1"/>
</dbReference>
<dbReference type="NCBIfam" id="NF000592">
    <property type="entry name" value="PRK00013.1"/>
    <property type="match status" value="1"/>
</dbReference>
<evidence type="ECO:0000256" key="9">
    <source>
        <dbReference type="HAMAP-Rule" id="MF_00600"/>
    </source>
</evidence>
<dbReference type="HAMAP" id="MF_00600">
    <property type="entry name" value="CH60"/>
    <property type="match status" value="1"/>
</dbReference>
<dbReference type="FunFam" id="3.50.7.10:FF:000001">
    <property type="entry name" value="60 kDa chaperonin"/>
    <property type="match status" value="1"/>
</dbReference>
<comment type="subunit">
    <text evidence="9 11">Forms a cylinder of 14 subunits composed of two heptameric rings stacked back-to-back. Interacts with the co-chaperonin GroES.</text>
</comment>
<dbReference type="PRINTS" id="PR00298">
    <property type="entry name" value="CHAPERONIN60"/>
</dbReference>
<keyword evidence="4 9" id="KW-0547">Nucleotide-binding</keyword>
<evidence type="ECO:0000256" key="11">
    <source>
        <dbReference type="RuleBase" id="RU000419"/>
    </source>
</evidence>
<dbReference type="PANTHER" id="PTHR45633">
    <property type="entry name" value="60 KDA HEAT SHOCK PROTEIN, MITOCHONDRIAL"/>
    <property type="match status" value="1"/>
</dbReference>
<evidence type="ECO:0000313" key="13">
    <source>
        <dbReference type="Proteomes" id="UP000635606"/>
    </source>
</evidence>
<comment type="function">
    <text evidence="9 11">Together with its co-chaperonin GroES, plays an essential role in assisting protein folding. The GroEL-GroES system forms a nano-cage that allows encapsulation of the non-native substrate proteins and provides a physical environment optimized to promote and accelerate protein folding.</text>
</comment>
<dbReference type="Gene3D" id="3.50.7.10">
    <property type="entry name" value="GroEL"/>
    <property type="match status" value="1"/>
</dbReference>
<dbReference type="RefSeq" id="WP_203933009.1">
    <property type="nucleotide sequence ID" value="NZ_BOPH01000112.1"/>
</dbReference>
<dbReference type="GO" id="GO:0009986">
    <property type="term" value="C:cell surface"/>
    <property type="evidence" value="ECO:0007669"/>
    <property type="project" value="UniProtKB-SubCell"/>
</dbReference>
<comment type="caution">
    <text evidence="9">Lacks conserved residue(s) required for the propagation of feature annotation.</text>
</comment>
<dbReference type="PROSITE" id="PS00296">
    <property type="entry name" value="CHAPERONINS_CPN60"/>
    <property type="match status" value="1"/>
</dbReference>
<dbReference type="SUPFAM" id="SSF52029">
    <property type="entry name" value="GroEL apical domain-like"/>
    <property type="match status" value="1"/>
</dbReference>
<comment type="similarity">
    <text evidence="3 9 10">Belongs to the chaperonin (HSP60) family.</text>
</comment>
<evidence type="ECO:0000256" key="4">
    <source>
        <dbReference type="ARBA" id="ARBA00022741"/>
    </source>
</evidence>
<dbReference type="Gene3D" id="3.30.260.10">
    <property type="entry name" value="TCP-1-like chaperonin intermediate domain"/>
    <property type="match status" value="1"/>
</dbReference>
<keyword evidence="5 9" id="KW-0067">ATP-binding</keyword>
<evidence type="ECO:0000256" key="1">
    <source>
        <dbReference type="ARBA" id="ARBA00004191"/>
    </source>
</evidence>
<feature type="binding site" evidence="9">
    <location>
        <begin position="29"/>
        <end position="32"/>
    </location>
    <ligand>
        <name>ATP</name>
        <dbReference type="ChEBI" id="CHEBI:30616"/>
    </ligand>
</feature>
<dbReference type="EC" id="5.6.1.7" evidence="9"/>
<dbReference type="SUPFAM" id="SSF54849">
    <property type="entry name" value="GroEL-intermediate domain like"/>
    <property type="match status" value="1"/>
</dbReference>
<dbReference type="EMBL" id="BOPH01000112">
    <property type="protein sequence ID" value="GIJ73175.1"/>
    <property type="molecule type" value="Genomic_DNA"/>
</dbReference>
<evidence type="ECO:0000256" key="3">
    <source>
        <dbReference type="ARBA" id="ARBA00006607"/>
    </source>
</evidence>
<dbReference type="Pfam" id="PF00118">
    <property type="entry name" value="Cpn60_TCP1"/>
    <property type="match status" value="1"/>
</dbReference>
<protein>
    <recommendedName>
        <fullName evidence="9">Chaperonin GroEL</fullName>
        <ecNumber evidence="9">5.6.1.7</ecNumber>
    </recommendedName>
    <alternativeName>
        <fullName evidence="9">60 kDa chaperonin</fullName>
    </alternativeName>
    <alternativeName>
        <fullName evidence="9">Chaperonin-60</fullName>
        <shortName evidence="9">Cpn60</shortName>
    </alternativeName>
</protein>
<keyword evidence="9" id="KW-0963">Cytoplasm</keyword>
<reference evidence="12" key="1">
    <citation type="submission" date="2021-01" db="EMBL/GenBank/DDBJ databases">
        <title>Whole genome shotgun sequence of Virgisporangium ochraceum NBRC 16418.</title>
        <authorList>
            <person name="Komaki H."/>
            <person name="Tamura T."/>
        </authorList>
    </citation>
    <scope>NUCLEOTIDE SEQUENCE</scope>
    <source>
        <strain evidence="12">NBRC 16418</strain>
    </source>
</reference>
<dbReference type="NCBIfam" id="NF009488">
    <property type="entry name" value="PRK12850.1"/>
    <property type="match status" value="1"/>
</dbReference>
<dbReference type="InterPro" id="IPR027410">
    <property type="entry name" value="TCP-1-like_intermed_sf"/>
</dbReference>
<evidence type="ECO:0000313" key="12">
    <source>
        <dbReference type="EMBL" id="GIJ73175.1"/>
    </source>
</evidence>
<dbReference type="GO" id="GO:0009408">
    <property type="term" value="P:response to heat"/>
    <property type="evidence" value="ECO:0007669"/>
    <property type="project" value="UniProtKB-ARBA"/>
</dbReference>
<dbReference type="AlphaFoldDB" id="A0A8J4A4E3"/>
<organism evidence="12 13">
    <name type="scientific">Virgisporangium ochraceum</name>
    <dbReference type="NCBI Taxonomy" id="65505"/>
    <lineage>
        <taxon>Bacteria</taxon>
        <taxon>Bacillati</taxon>
        <taxon>Actinomycetota</taxon>
        <taxon>Actinomycetes</taxon>
        <taxon>Micromonosporales</taxon>
        <taxon>Micromonosporaceae</taxon>
        <taxon>Virgisporangium</taxon>
    </lineage>
</organism>
<dbReference type="InterPro" id="IPR027409">
    <property type="entry name" value="GroEL-like_apical_dom_sf"/>
</dbReference>
<name>A0A8J4A4E3_9ACTN</name>
<feature type="binding site" evidence="9">
    <location>
        <begin position="86"/>
        <end position="90"/>
    </location>
    <ligand>
        <name>ATP</name>
        <dbReference type="ChEBI" id="CHEBI:30616"/>
    </ligand>
</feature>
<dbReference type="InterPro" id="IPR027413">
    <property type="entry name" value="GROEL-like_equatorial_sf"/>
</dbReference>
<keyword evidence="6 9" id="KW-0143">Chaperone</keyword>
<evidence type="ECO:0000256" key="5">
    <source>
        <dbReference type="ARBA" id="ARBA00022840"/>
    </source>
</evidence>
<dbReference type="GO" id="GO:0140662">
    <property type="term" value="F:ATP-dependent protein folding chaperone"/>
    <property type="evidence" value="ECO:0007669"/>
    <property type="project" value="InterPro"/>
</dbReference>
<dbReference type="NCBIfam" id="TIGR02348">
    <property type="entry name" value="GroEL"/>
    <property type="match status" value="1"/>
</dbReference>
<proteinExistence type="inferred from homology"/>
<dbReference type="InterPro" id="IPR018370">
    <property type="entry name" value="Chaperonin_Cpn60_CS"/>
</dbReference>
<dbReference type="InterPro" id="IPR001844">
    <property type="entry name" value="Cpn60/GroEL"/>
</dbReference>
<dbReference type="GO" id="GO:0051082">
    <property type="term" value="F:unfolded protein binding"/>
    <property type="evidence" value="ECO:0007669"/>
    <property type="project" value="UniProtKB-UniRule"/>
</dbReference>
<evidence type="ECO:0000256" key="6">
    <source>
        <dbReference type="ARBA" id="ARBA00023186"/>
    </source>
</evidence>
<dbReference type="GO" id="GO:0005737">
    <property type="term" value="C:cytoplasm"/>
    <property type="evidence" value="ECO:0007669"/>
    <property type="project" value="UniProtKB-SubCell"/>
</dbReference>
<keyword evidence="13" id="KW-1185">Reference proteome</keyword>
<evidence type="ECO:0000256" key="10">
    <source>
        <dbReference type="RuleBase" id="RU000418"/>
    </source>
</evidence>
<feature type="binding site" evidence="9">
    <location>
        <position position="413"/>
    </location>
    <ligand>
        <name>ATP</name>
        <dbReference type="ChEBI" id="CHEBI:30616"/>
    </ligand>
</feature>
<evidence type="ECO:0000256" key="8">
    <source>
        <dbReference type="ARBA" id="ARBA00025702"/>
    </source>
</evidence>
<dbReference type="CDD" id="cd03344">
    <property type="entry name" value="GroEL"/>
    <property type="match status" value="1"/>
</dbReference>
<sequence>MAKLIVFGEEARRGLERGMNVLADTVKVTLGPKGRNVVLDAQWGVPTITNDGVSIAKAIELDDPYERLGAELVKEVAKKTDDVAGDGTTTATVLAQALVREGLRNVAAGASPLALKRGIELAVVAVTEALANHAREVDTREQIAATASISAGDPAIGEMIAEAMDKVGKEGVITVEEGTTVGLELELTEGMRFDKGYISPYFVTDAERMEAVLDDPYLLIVGNRISALHDLLPILEKVRQAGRPLVVVADDVDGEALTTLVVNMLRGTVKVVAVKAPGFGDRRTAMLADLAVLTGGQVISETLGVALDTVELDQLGQARTVVVTRDETTIVDGAGDVALISGRAAQIRAEIDGSDSDYDREKLQERLAKLAGGVAVIKAGAATEVELKERKHRIEDAVRNARAAVEEGLLPGGGVALVNAANTAFGKLDLSGDEATGATIVRVALAAPLRQIAINAGLEGGVVVDRVGSLPEGHGLDATSGEYVDMFEAGIVEPAKVTRSALQNAASIAGLFLTTEVLVADNG</sequence>